<dbReference type="STRING" id="694430.Natoc_2853"/>
<dbReference type="RefSeq" id="WP_015322050.1">
    <property type="nucleotide sequence ID" value="NC_019974.1"/>
</dbReference>
<feature type="compositionally biased region" description="Basic and acidic residues" evidence="1">
    <location>
        <begin position="58"/>
        <end position="69"/>
    </location>
</feature>
<organism evidence="2 3">
    <name type="scientific">Natronococcus occultus SP4</name>
    <dbReference type="NCBI Taxonomy" id="694430"/>
    <lineage>
        <taxon>Archaea</taxon>
        <taxon>Methanobacteriati</taxon>
        <taxon>Methanobacteriota</taxon>
        <taxon>Stenosarchaea group</taxon>
        <taxon>Halobacteria</taxon>
        <taxon>Halobacteriales</taxon>
        <taxon>Natrialbaceae</taxon>
        <taxon>Natronococcus</taxon>
    </lineage>
</organism>
<name>L0K0S9_9EURY</name>
<gene>
    <name evidence="2" type="ORF">Natoc_2853</name>
</gene>
<dbReference type="AlphaFoldDB" id="L0K0S9"/>
<evidence type="ECO:0000313" key="3">
    <source>
        <dbReference type="Proteomes" id="UP000010878"/>
    </source>
</evidence>
<sequence>MFRTLPSRLRRGTDTGDTEDESEDDGSFTPSRLDASVLQAHGASVGPETDADADELEERAREVERGHEK</sequence>
<feature type="region of interest" description="Disordered" evidence="1">
    <location>
        <begin position="1"/>
        <end position="69"/>
    </location>
</feature>
<proteinExistence type="predicted"/>
<evidence type="ECO:0000256" key="1">
    <source>
        <dbReference type="SAM" id="MobiDB-lite"/>
    </source>
</evidence>
<dbReference type="GeneID" id="14403240"/>
<dbReference type="HOGENOM" id="CLU_2766204_0_0_2"/>
<keyword evidence="3" id="KW-1185">Reference proteome</keyword>
<dbReference type="EMBL" id="CP003929">
    <property type="protein sequence ID" value="AGB38611.1"/>
    <property type="molecule type" value="Genomic_DNA"/>
</dbReference>
<evidence type="ECO:0000313" key="2">
    <source>
        <dbReference type="EMBL" id="AGB38611.1"/>
    </source>
</evidence>
<dbReference type="KEGG" id="nou:Natoc_2853"/>
<dbReference type="Proteomes" id="UP000010878">
    <property type="component" value="Chromosome"/>
</dbReference>
<feature type="compositionally biased region" description="Acidic residues" evidence="1">
    <location>
        <begin position="16"/>
        <end position="26"/>
    </location>
</feature>
<protein>
    <submittedName>
        <fullName evidence="2">Uncharacterized protein</fullName>
    </submittedName>
</protein>
<accession>L0K0S9</accession>
<reference evidence="2 3" key="1">
    <citation type="submission" date="2012-11" db="EMBL/GenBank/DDBJ databases">
        <title>FINISHED of Natronococcus occultus SP4, DSM 3396.</title>
        <authorList>
            <consortium name="DOE Joint Genome Institute"/>
            <person name="Eisen J."/>
            <person name="Huntemann M."/>
            <person name="Wei C.-L."/>
            <person name="Han J."/>
            <person name="Detter J.C."/>
            <person name="Han C."/>
            <person name="Tapia R."/>
            <person name="Chen A."/>
            <person name="Kyrpides N."/>
            <person name="Mavromatis K."/>
            <person name="Markowitz V."/>
            <person name="Szeto E."/>
            <person name="Ivanova N."/>
            <person name="Mikhailova N."/>
            <person name="Ovchinnikova G."/>
            <person name="Pagani I."/>
            <person name="Pati A."/>
            <person name="Goodwin L."/>
            <person name="Nordberg H.P."/>
            <person name="Cantor M.N."/>
            <person name="Hua S.X."/>
            <person name="Woyke T."/>
            <person name="Eisen J."/>
            <person name="Klenk H.-P."/>
            <person name="Klenk H.-P."/>
        </authorList>
    </citation>
    <scope>NUCLEOTIDE SEQUENCE [LARGE SCALE GENOMIC DNA]</scope>
    <source>
        <strain evidence="2 3">SP4</strain>
    </source>
</reference>